<evidence type="ECO:0000313" key="2">
    <source>
        <dbReference type="EMBL" id="QKG86059.1"/>
    </source>
</evidence>
<evidence type="ECO:0000313" key="3">
    <source>
        <dbReference type="Proteomes" id="UP000503088"/>
    </source>
</evidence>
<keyword evidence="1" id="KW-0472">Membrane</keyword>
<organism evidence="2 3">
    <name type="scientific">Kroppenstedtia pulmonis</name>
    <dbReference type="NCBI Taxonomy" id="1380685"/>
    <lineage>
        <taxon>Bacteria</taxon>
        <taxon>Bacillati</taxon>
        <taxon>Bacillota</taxon>
        <taxon>Bacilli</taxon>
        <taxon>Bacillales</taxon>
        <taxon>Thermoactinomycetaceae</taxon>
        <taxon>Kroppenstedtia</taxon>
    </lineage>
</organism>
<gene>
    <name evidence="2" type="ORF">GXN76_12960</name>
</gene>
<feature type="transmembrane region" description="Helical" evidence="1">
    <location>
        <begin position="75"/>
        <end position="94"/>
    </location>
</feature>
<keyword evidence="1" id="KW-1133">Transmembrane helix</keyword>
<evidence type="ECO:0000256" key="1">
    <source>
        <dbReference type="SAM" id="Phobius"/>
    </source>
</evidence>
<dbReference type="EMBL" id="CP048104">
    <property type="protein sequence ID" value="QKG86059.1"/>
    <property type="molecule type" value="Genomic_DNA"/>
</dbReference>
<dbReference type="Proteomes" id="UP000503088">
    <property type="component" value="Chromosome"/>
</dbReference>
<accession>A0A7D3XL24</accession>
<reference evidence="2 3" key="1">
    <citation type="submission" date="2020-01" db="EMBL/GenBank/DDBJ databases">
        <authorList>
            <person name="Gulvik C.A."/>
            <person name="Batra D.G."/>
        </authorList>
    </citation>
    <scope>NUCLEOTIDE SEQUENCE [LARGE SCALE GENOMIC DNA]</scope>
    <source>
        <strain evidence="2 3">W9323</strain>
    </source>
</reference>
<dbReference type="AlphaFoldDB" id="A0A7D3XL24"/>
<keyword evidence="3" id="KW-1185">Reference proteome</keyword>
<name>A0A7D3XL24_9BACL</name>
<proteinExistence type="predicted"/>
<protein>
    <submittedName>
        <fullName evidence="2">Uncharacterized protein</fullName>
    </submittedName>
</protein>
<sequence>MNNKIDHTQNELRNEISTVKSDLKEDVSAIKDNVDHISETVTQLDKTTGILEERTKDIATQAHVSSEIHSTHLKILVWIVGTALTVGAMTVSIVKLL</sequence>
<dbReference type="KEGG" id="kpul:GXN76_12960"/>
<keyword evidence="1" id="KW-0812">Transmembrane</keyword>